<dbReference type="GO" id="GO:0008360">
    <property type="term" value="P:regulation of cell shape"/>
    <property type="evidence" value="ECO:0007669"/>
    <property type="project" value="InterPro"/>
</dbReference>
<dbReference type="GO" id="GO:0005737">
    <property type="term" value="C:cytoplasm"/>
    <property type="evidence" value="ECO:0007669"/>
    <property type="project" value="InterPro"/>
</dbReference>
<organism evidence="4">
    <name type="scientific">marine sediment metagenome</name>
    <dbReference type="NCBI Taxonomy" id="412755"/>
    <lineage>
        <taxon>unclassified sequences</taxon>
        <taxon>metagenomes</taxon>
        <taxon>ecological metagenomes</taxon>
    </lineage>
</organism>
<accession>X1CPU7</accession>
<keyword evidence="2" id="KW-0547">Nucleotide-binding</keyword>
<comment type="caution">
    <text evidence="4">The sequence shown here is derived from an EMBL/GenBank/DDBJ whole genome shotgun (WGS) entry which is preliminary data.</text>
</comment>
<evidence type="ECO:0000256" key="2">
    <source>
        <dbReference type="ARBA" id="ARBA00022741"/>
    </source>
</evidence>
<dbReference type="Gene3D" id="3.40.1190.10">
    <property type="entry name" value="Mur-like, catalytic domain"/>
    <property type="match status" value="1"/>
</dbReference>
<name>X1CPU7_9ZZZZ</name>
<dbReference type="InterPro" id="IPR005762">
    <property type="entry name" value="MurD"/>
</dbReference>
<protein>
    <recommendedName>
        <fullName evidence="5">Mur ligase central domain-containing protein</fullName>
    </recommendedName>
</protein>
<dbReference type="GO" id="GO:0005524">
    <property type="term" value="F:ATP binding"/>
    <property type="evidence" value="ECO:0007669"/>
    <property type="project" value="UniProtKB-KW"/>
</dbReference>
<proteinExistence type="predicted"/>
<dbReference type="PANTHER" id="PTHR43692:SF1">
    <property type="entry name" value="UDP-N-ACETYLMURAMOYLALANINE--D-GLUTAMATE LIGASE"/>
    <property type="match status" value="1"/>
</dbReference>
<dbReference type="AlphaFoldDB" id="X1CPU7"/>
<evidence type="ECO:0000313" key="4">
    <source>
        <dbReference type="EMBL" id="GAH10426.1"/>
    </source>
</evidence>
<feature type="non-terminal residue" evidence="4">
    <location>
        <position position="169"/>
    </location>
</feature>
<keyword evidence="3" id="KW-0067">ATP-binding</keyword>
<evidence type="ECO:0000256" key="1">
    <source>
        <dbReference type="ARBA" id="ARBA00022598"/>
    </source>
</evidence>
<gene>
    <name evidence="4" type="ORF">S01H4_57851</name>
</gene>
<sequence length="169" mass="18964">MNTHIIKSNFDFLGKKVLIMGLGLNGGGVGIAKFFAKKGAQVSVTDLKNQQVLTRSIEQLKNYKIKFILCKHNKQDFIDNEIIIKGAGIKWDNHYIQTGIKNRRIIDTDIGIFFEIAQNPKIGITGSKGKSTTTILMHKIFQQKYNSAKLGGNIAVSPFEQFDEHDHES</sequence>
<evidence type="ECO:0008006" key="5">
    <source>
        <dbReference type="Google" id="ProtNLM"/>
    </source>
</evidence>
<evidence type="ECO:0000256" key="3">
    <source>
        <dbReference type="ARBA" id="ARBA00022840"/>
    </source>
</evidence>
<dbReference type="Pfam" id="PF21799">
    <property type="entry name" value="MurD-like_N"/>
    <property type="match status" value="1"/>
</dbReference>
<dbReference type="EMBL" id="BART01033725">
    <property type="protein sequence ID" value="GAH10426.1"/>
    <property type="molecule type" value="Genomic_DNA"/>
</dbReference>
<dbReference type="Gene3D" id="3.40.50.720">
    <property type="entry name" value="NAD(P)-binding Rossmann-like Domain"/>
    <property type="match status" value="1"/>
</dbReference>
<dbReference type="SUPFAM" id="SSF51984">
    <property type="entry name" value="MurCD N-terminal domain"/>
    <property type="match status" value="1"/>
</dbReference>
<reference evidence="4" key="1">
    <citation type="journal article" date="2014" name="Front. Microbiol.">
        <title>High frequency of phylogenetically diverse reductive dehalogenase-homologous genes in deep subseafloor sedimentary metagenomes.</title>
        <authorList>
            <person name="Kawai M."/>
            <person name="Futagami T."/>
            <person name="Toyoda A."/>
            <person name="Takaki Y."/>
            <person name="Nishi S."/>
            <person name="Hori S."/>
            <person name="Arai W."/>
            <person name="Tsubouchi T."/>
            <person name="Morono Y."/>
            <person name="Uchiyama I."/>
            <person name="Ito T."/>
            <person name="Fujiyama A."/>
            <person name="Inagaki F."/>
            <person name="Takami H."/>
        </authorList>
    </citation>
    <scope>NUCLEOTIDE SEQUENCE</scope>
    <source>
        <strain evidence="4">Expedition CK06-06</strain>
    </source>
</reference>
<dbReference type="SUPFAM" id="SSF53623">
    <property type="entry name" value="MurD-like peptide ligases, catalytic domain"/>
    <property type="match status" value="1"/>
</dbReference>
<keyword evidence="1" id="KW-0436">Ligase</keyword>
<dbReference type="PANTHER" id="PTHR43692">
    <property type="entry name" value="UDP-N-ACETYLMURAMOYLALANINE--D-GLUTAMATE LIGASE"/>
    <property type="match status" value="1"/>
</dbReference>
<dbReference type="GO" id="GO:0008764">
    <property type="term" value="F:UDP-N-acetylmuramoylalanine-D-glutamate ligase activity"/>
    <property type="evidence" value="ECO:0007669"/>
    <property type="project" value="InterPro"/>
</dbReference>
<dbReference type="GO" id="GO:0051301">
    <property type="term" value="P:cell division"/>
    <property type="evidence" value="ECO:0007669"/>
    <property type="project" value="InterPro"/>
</dbReference>
<dbReference type="InterPro" id="IPR036565">
    <property type="entry name" value="Mur-like_cat_sf"/>
</dbReference>